<sequence length="592" mass="61670">MAVLANVRIKTLSIAANLLLAAVAVGGSLTAYIGATNVVSKLDMVANNTVPSLADLSNLGTSALEARVLMAKQILATDPTEAMTIDDELAAKEQAVDKMIADYRPLVYNAEEQKLLDAIDGAWKDWKAGAEPIRALTLQTETAAATQAFNTDLNPKGVALAESITAIRDFNEKLGKEAGNAGLASGKAEQKTALIIAGLSGIIALLVIAFTFTRVARPLAGMTAAMEDMAAGNLDRTVPYLDNGDEIGGIGRALQAIKEAIARRSRDEAEARLEVQQRMVGGLATGLADLRDGKLDCRIEHAFPPEYEGLRHDFNQTVEALAGVIAEVVQGAQNVRTAASEIASAASDLSGRTESQAAALEESAAAVRQLTESVRDTARTAGEARLVAGDASKDAGQSGEMMIRAVSAIEEIARSSARMGEIVSLIEGIAFQTNLLALNAGVEAARAGESGKGFAVVANEVRALAQRSADAAAEITGIIKTSEQEVADGVQLIGQTQSALQGIVQHTARLSDMIGAIAASTGEQSSAINQVNTVVGEMDRITQQNAALVEESTAASQHLSAAAVNLLQMVQRFDLGRGQASSQGQPPRRLAA</sequence>
<organism evidence="7 8">
    <name type="scientific">Novosphingobium cyanobacteriorum</name>
    <dbReference type="NCBI Taxonomy" id="3024215"/>
    <lineage>
        <taxon>Bacteria</taxon>
        <taxon>Pseudomonadati</taxon>
        <taxon>Pseudomonadota</taxon>
        <taxon>Alphaproteobacteria</taxon>
        <taxon>Sphingomonadales</taxon>
        <taxon>Sphingomonadaceae</taxon>
        <taxon>Novosphingobium</taxon>
    </lineage>
</organism>
<dbReference type="SUPFAM" id="SSF158472">
    <property type="entry name" value="HAMP domain-like"/>
    <property type="match status" value="1"/>
</dbReference>
<evidence type="ECO:0000256" key="3">
    <source>
        <dbReference type="PROSITE-ProRule" id="PRU00284"/>
    </source>
</evidence>
<keyword evidence="4" id="KW-1133">Transmembrane helix</keyword>
<evidence type="ECO:0000313" key="7">
    <source>
        <dbReference type="EMBL" id="MDF8332136.1"/>
    </source>
</evidence>
<dbReference type="EMBL" id="JAROCY010000002">
    <property type="protein sequence ID" value="MDF8332136.1"/>
    <property type="molecule type" value="Genomic_DNA"/>
</dbReference>
<dbReference type="InterPro" id="IPR024478">
    <property type="entry name" value="HlyB_4HB_MCP"/>
</dbReference>
<keyword evidence="3" id="KW-0807">Transducer</keyword>
<dbReference type="SMART" id="SM00283">
    <property type="entry name" value="MA"/>
    <property type="match status" value="1"/>
</dbReference>
<dbReference type="CDD" id="cd19411">
    <property type="entry name" value="MCP2201-like_sensor"/>
    <property type="match status" value="1"/>
</dbReference>
<dbReference type="SUPFAM" id="SSF58104">
    <property type="entry name" value="Methyl-accepting chemotaxis protein (MCP) signaling domain"/>
    <property type="match status" value="1"/>
</dbReference>
<keyword evidence="4" id="KW-0472">Membrane</keyword>
<keyword evidence="8" id="KW-1185">Reference proteome</keyword>
<dbReference type="RefSeq" id="WP_277275296.1">
    <property type="nucleotide sequence ID" value="NZ_JAROCY010000002.1"/>
</dbReference>
<dbReference type="Gene3D" id="1.10.287.950">
    <property type="entry name" value="Methyl-accepting chemotaxis protein"/>
    <property type="match status" value="1"/>
</dbReference>
<protein>
    <submittedName>
        <fullName evidence="7">Methyl-accepting chemotaxis protein</fullName>
    </submittedName>
</protein>
<comment type="similarity">
    <text evidence="2">Belongs to the methyl-accepting chemotaxis (MCP) protein family.</text>
</comment>
<dbReference type="SMART" id="SM00304">
    <property type="entry name" value="HAMP"/>
    <property type="match status" value="2"/>
</dbReference>
<feature type="domain" description="HAMP" evidence="6">
    <location>
        <begin position="213"/>
        <end position="266"/>
    </location>
</feature>
<dbReference type="Pfam" id="PF12729">
    <property type="entry name" value="4HB_MCP_1"/>
    <property type="match status" value="1"/>
</dbReference>
<dbReference type="InterPro" id="IPR051310">
    <property type="entry name" value="MCP_chemotaxis"/>
</dbReference>
<dbReference type="Proteomes" id="UP001222770">
    <property type="component" value="Unassembled WGS sequence"/>
</dbReference>
<dbReference type="PRINTS" id="PR00260">
    <property type="entry name" value="CHEMTRNSDUCR"/>
</dbReference>
<evidence type="ECO:0000313" key="8">
    <source>
        <dbReference type="Proteomes" id="UP001222770"/>
    </source>
</evidence>
<dbReference type="Pfam" id="PF00672">
    <property type="entry name" value="HAMP"/>
    <property type="match status" value="1"/>
</dbReference>
<evidence type="ECO:0000256" key="1">
    <source>
        <dbReference type="ARBA" id="ARBA00022500"/>
    </source>
</evidence>
<proteinExistence type="inferred from homology"/>
<accession>A0ABT6CDY8</accession>
<gene>
    <name evidence="7" type="ORF">POM99_02890</name>
</gene>
<dbReference type="CDD" id="cd11386">
    <property type="entry name" value="MCP_signal"/>
    <property type="match status" value="1"/>
</dbReference>
<feature type="domain" description="HAMP" evidence="6">
    <location>
        <begin position="283"/>
        <end position="326"/>
    </location>
</feature>
<dbReference type="PROSITE" id="PS50111">
    <property type="entry name" value="CHEMOTAXIS_TRANSDUC_2"/>
    <property type="match status" value="1"/>
</dbReference>
<reference evidence="7 8" key="1">
    <citation type="submission" date="2023-03" db="EMBL/GenBank/DDBJ databases">
        <title>Novosphingobium cyanobacteriorum sp. nov., isolated from a eutrophic reservoir during the Microcystis bloom period.</title>
        <authorList>
            <person name="Kang M."/>
            <person name="Le V."/>
            <person name="Ko S.-R."/>
            <person name="Lee S.-A."/>
            <person name="Ahn C.-Y."/>
        </authorList>
    </citation>
    <scope>NUCLEOTIDE SEQUENCE [LARGE SCALE GENOMIC DNA]</scope>
    <source>
        <strain evidence="7 8">HBC54</strain>
    </source>
</reference>
<dbReference type="InterPro" id="IPR004090">
    <property type="entry name" value="Chemotax_Me-accpt_rcpt"/>
</dbReference>
<dbReference type="InterPro" id="IPR003660">
    <property type="entry name" value="HAMP_dom"/>
</dbReference>
<feature type="domain" description="Methyl-accepting transducer" evidence="5">
    <location>
        <begin position="331"/>
        <end position="560"/>
    </location>
</feature>
<dbReference type="Pfam" id="PF00015">
    <property type="entry name" value="MCPsignal"/>
    <property type="match status" value="1"/>
</dbReference>
<keyword evidence="4" id="KW-0812">Transmembrane</keyword>
<keyword evidence="1" id="KW-0145">Chemotaxis</keyword>
<evidence type="ECO:0000259" key="6">
    <source>
        <dbReference type="PROSITE" id="PS50885"/>
    </source>
</evidence>
<name>A0ABT6CDY8_9SPHN</name>
<feature type="transmembrane region" description="Helical" evidence="4">
    <location>
        <begin position="12"/>
        <end position="35"/>
    </location>
</feature>
<evidence type="ECO:0000259" key="5">
    <source>
        <dbReference type="PROSITE" id="PS50111"/>
    </source>
</evidence>
<dbReference type="PANTHER" id="PTHR43531:SF11">
    <property type="entry name" value="METHYL-ACCEPTING CHEMOTAXIS PROTEIN 3"/>
    <property type="match status" value="1"/>
</dbReference>
<dbReference type="InterPro" id="IPR004089">
    <property type="entry name" value="MCPsignal_dom"/>
</dbReference>
<dbReference type="PANTHER" id="PTHR43531">
    <property type="entry name" value="PROTEIN ICFG"/>
    <property type="match status" value="1"/>
</dbReference>
<evidence type="ECO:0000256" key="2">
    <source>
        <dbReference type="ARBA" id="ARBA00029447"/>
    </source>
</evidence>
<feature type="transmembrane region" description="Helical" evidence="4">
    <location>
        <begin position="193"/>
        <end position="212"/>
    </location>
</feature>
<dbReference type="InterPro" id="IPR047347">
    <property type="entry name" value="YvaQ-like_sensor"/>
</dbReference>
<evidence type="ECO:0000256" key="4">
    <source>
        <dbReference type="SAM" id="Phobius"/>
    </source>
</evidence>
<dbReference type="CDD" id="cd06225">
    <property type="entry name" value="HAMP"/>
    <property type="match status" value="1"/>
</dbReference>
<comment type="caution">
    <text evidence="7">The sequence shown here is derived from an EMBL/GenBank/DDBJ whole genome shotgun (WGS) entry which is preliminary data.</text>
</comment>
<dbReference type="PROSITE" id="PS50885">
    <property type="entry name" value="HAMP"/>
    <property type="match status" value="2"/>
</dbReference>
<dbReference type="Gene3D" id="6.10.340.10">
    <property type="match status" value="1"/>
</dbReference>